<dbReference type="KEGG" id="fam:OYT1_ch1351"/>
<dbReference type="STRING" id="1188319.OYT1_02011"/>
<reference evidence="6 7" key="1">
    <citation type="submission" date="2018-06" db="EMBL/GenBank/DDBJ databases">
        <title>OYT1 Genome Sequencing.</title>
        <authorList>
            <person name="Kato S."/>
            <person name="Itoh T."/>
            <person name="Ohkuma M."/>
        </authorList>
    </citation>
    <scope>NUCLEOTIDE SEQUENCE [LARGE SCALE GENOMIC DNA]</scope>
    <source>
        <strain evidence="6 7">OYT1</strain>
    </source>
</reference>
<dbReference type="GO" id="GO:0008234">
    <property type="term" value="F:cysteine-type peptidase activity"/>
    <property type="evidence" value="ECO:0007669"/>
    <property type="project" value="UniProtKB-KW"/>
</dbReference>
<dbReference type="InterPro" id="IPR038765">
    <property type="entry name" value="Papain-like_cys_pep_sf"/>
</dbReference>
<evidence type="ECO:0000259" key="5">
    <source>
        <dbReference type="PROSITE" id="PS51935"/>
    </source>
</evidence>
<evidence type="ECO:0000313" key="6">
    <source>
        <dbReference type="EMBL" id="BBE50908.1"/>
    </source>
</evidence>
<dbReference type="Proteomes" id="UP000033070">
    <property type="component" value="Chromosome"/>
</dbReference>
<gene>
    <name evidence="6" type="ORF">OYT1_ch1351</name>
</gene>
<keyword evidence="7" id="KW-1185">Reference proteome</keyword>
<evidence type="ECO:0000313" key="7">
    <source>
        <dbReference type="Proteomes" id="UP000033070"/>
    </source>
</evidence>
<dbReference type="InterPro" id="IPR000064">
    <property type="entry name" value="NLP_P60_dom"/>
</dbReference>
<sequence length="143" mass="16184">MSMTDAQRARVIEAAQGWLNTPYHHRARVKGAGVDCAQLLIGVYAEAGLIDPFDTGDYPMDWMLHREEERFLLWLEHYCAVVASPLPGDIAIWRYGRTFSHGAIVTDWPAIIHAWRPAGRVVIGSADEEELAGRPVRLYRIKE</sequence>
<dbReference type="EMBL" id="AP018738">
    <property type="protein sequence ID" value="BBE50908.1"/>
    <property type="molecule type" value="Genomic_DNA"/>
</dbReference>
<name>A0A2Z6GBN5_9PROT</name>
<feature type="domain" description="NlpC/P60" evidence="5">
    <location>
        <begin position="5"/>
        <end position="142"/>
    </location>
</feature>
<dbReference type="SUPFAM" id="SSF54001">
    <property type="entry name" value="Cysteine proteinases"/>
    <property type="match status" value="1"/>
</dbReference>
<evidence type="ECO:0000256" key="3">
    <source>
        <dbReference type="ARBA" id="ARBA00022801"/>
    </source>
</evidence>
<keyword evidence="3 6" id="KW-0378">Hydrolase</keyword>
<evidence type="ECO:0000256" key="4">
    <source>
        <dbReference type="ARBA" id="ARBA00022807"/>
    </source>
</evidence>
<evidence type="ECO:0000256" key="1">
    <source>
        <dbReference type="ARBA" id="ARBA00007074"/>
    </source>
</evidence>
<dbReference type="GO" id="GO:0006508">
    <property type="term" value="P:proteolysis"/>
    <property type="evidence" value="ECO:0007669"/>
    <property type="project" value="UniProtKB-KW"/>
</dbReference>
<accession>A0A2Z6GBN5</accession>
<keyword evidence="2" id="KW-0645">Protease</keyword>
<dbReference type="AlphaFoldDB" id="A0A2Z6GBN5"/>
<comment type="similarity">
    <text evidence="1">Belongs to the peptidase C40 family.</text>
</comment>
<organism evidence="6 7">
    <name type="scientific">Ferriphaselus amnicola</name>
    <dbReference type="NCBI Taxonomy" id="1188319"/>
    <lineage>
        <taxon>Bacteria</taxon>
        <taxon>Pseudomonadati</taxon>
        <taxon>Pseudomonadota</taxon>
        <taxon>Betaproteobacteria</taxon>
        <taxon>Nitrosomonadales</taxon>
        <taxon>Gallionellaceae</taxon>
        <taxon>Ferriphaselus</taxon>
    </lineage>
</organism>
<keyword evidence="4" id="KW-0788">Thiol protease</keyword>
<proteinExistence type="inferred from homology"/>
<dbReference type="PROSITE" id="PS51935">
    <property type="entry name" value="NLPC_P60"/>
    <property type="match status" value="1"/>
</dbReference>
<dbReference type="Gene3D" id="3.90.1720.10">
    <property type="entry name" value="endopeptidase domain like (from Nostoc punctiforme)"/>
    <property type="match status" value="1"/>
</dbReference>
<evidence type="ECO:0000256" key="2">
    <source>
        <dbReference type="ARBA" id="ARBA00022670"/>
    </source>
</evidence>
<protein>
    <submittedName>
        <fullName evidence="6">Cell wall-associated hydrolase</fullName>
    </submittedName>
</protein>